<dbReference type="EMBL" id="CP039349">
    <property type="protein sequence ID" value="QCD93711.1"/>
    <property type="molecule type" value="Genomic_DNA"/>
</dbReference>
<accession>A0A4D6LZD1</accession>
<sequence length="67" mass="7111">MEVNCMERLKEQKGVFAVSDSHGVMEFWETAQKGMHRLTARGFPPGASAGVASLRGCGVASLRGCGL</sequence>
<keyword evidence="2" id="KW-1185">Reference proteome</keyword>
<dbReference type="Proteomes" id="UP000501690">
    <property type="component" value="Linkage Group LG5"/>
</dbReference>
<gene>
    <name evidence="1" type="ORF">DEO72_LG5g1787</name>
</gene>
<evidence type="ECO:0000313" key="1">
    <source>
        <dbReference type="EMBL" id="QCD93711.1"/>
    </source>
</evidence>
<evidence type="ECO:0000313" key="2">
    <source>
        <dbReference type="Proteomes" id="UP000501690"/>
    </source>
</evidence>
<dbReference type="AlphaFoldDB" id="A0A4D6LZD1"/>
<name>A0A4D6LZD1_VIGUN</name>
<organism evidence="1 2">
    <name type="scientific">Vigna unguiculata</name>
    <name type="common">Cowpea</name>
    <dbReference type="NCBI Taxonomy" id="3917"/>
    <lineage>
        <taxon>Eukaryota</taxon>
        <taxon>Viridiplantae</taxon>
        <taxon>Streptophyta</taxon>
        <taxon>Embryophyta</taxon>
        <taxon>Tracheophyta</taxon>
        <taxon>Spermatophyta</taxon>
        <taxon>Magnoliopsida</taxon>
        <taxon>eudicotyledons</taxon>
        <taxon>Gunneridae</taxon>
        <taxon>Pentapetalae</taxon>
        <taxon>rosids</taxon>
        <taxon>fabids</taxon>
        <taxon>Fabales</taxon>
        <taxon>Fabaceae</taxon>
        <taxon>Papilionoideae</taxon>
        <taxon>50 kb inversion clade</taxon>
        <taxon>NPAAA clade</taxon>
        <taxon>indigoferoid/millettioid clade</taxon>
        <taxon>Phaseoleae</taxon>
        <taxon>Vigna</taxon>
    </lineage>
</organism>
<proteinExistence type="predicted"/>
<protein>
    <submittedName>
        <fullName evidence="1">Uncharacterized protein</fullName>
    </submittedName>
</protein>
<reference evidence="1 2" key="1">
    <citation type="submission" date="2019-04" db="EMBL/GenBank/DDBJ databases">
        <title>An improved genome assembly and genetic linkage map for asparagus bean, Vigna unguiculata ssp. sesquipedialis.</title>
        <authorList>
            <person name="Xia Q."/>
            <person name="Zhang R."/>
            <person name="Dong Y."/>
        </authorList>
    </citation>
    <scope>NUCLEOTIDE SEQUENCE [LARGE SCALE GENOMIC DNA]</scope>
    <source>
        <tissue evidence="1">Leaf</tissue>
    </source>
</reference>